<evidence type="ECO:0000313" key="2">
    <source>
        <dbReference type="EMBL" id="MBB6690784.1"/>
    </source>
</evidence>
<dbReference type="GO" id="GO:0003677">
    <property type="term" value="F:DNA binding"/>
    <property type="evidence" value="ECO:0007669"/>
    <property type="project" value="InterPro"/>
</dbReference>
<evidence type="ECO:0000313" key="3">
    <source>
        <dbReference type="Proteomes" id="UP000553776"/>
    </source>
</evidence>
<name>A0A841TYR3_9BACL</name>
<dbReference type="AlphaFoldDB" id="A0A841TYR3"/>
<reference evidence="2 3" key="1">
    <citation type="submission" date="2020-08" db="EMBL/GenBank/DDBJ databases">
        <title>Cohnella phylogeny.</title>
        <authorList>
            <person name="Dunlap C."/>
        </authorList>
    </citation>
    <scope>NUCLEOTIDE SEQUENCE [LARGE SCALE GENOMIC DNA]</scope>
    <source>
        <strain evidence="2 3">DSM 25239</strain>
    </source>
</reference>
<evidence type="ECO:0000259" key="1">
    <source>
        <dbReference type="PROSITE" id="PS50943"/>
    </source>
</evidence>
<dbReference type="SUPFAM" id="SSF47413">
    <property type="entry name" value="lambda repressor-like DNA-binding domains"/>
    <property type="match status" value="1"/>
</dbReference>
<protein>
    <submittedName>
        <fullName evidence="2">Helix-turn-helix transcriptional regulator</fullName>
    </submittedName>
</protein>
<dbReference type="Proteomes" id="UP000553776">
    <property type="component" value="Unassembled WGS sequence"/>
</dbReference>
<keyword evidence="3" id="KW-1185">Reference proteome</keyword>
<comment type="caution">
    <text evidence="2">The sequence shown here is derived from an EMBL/GenBank/DDBJ whole genome shotgun (WGS) entry which is preliminary data.</text>
</comment>
<gene>
    <name evidence="2" type="ORF">H7B90_05145</name>
</gene>
<sequence length="163" mass="19033">MIRCNLAILMAERELKMIDITEKTGIAKATIRALYHNQGKGIQFETMDTLCEFLDVSPGELFTRVEFKVDLLKVEEPEELNFKLYIEFHVGEESFTGEFLTTFYVVNGEDKLSIDMRYSKKLNEKLKSIPRIYLQYEIARLLDPMIEKIPQHKNGINAYMIVE</sequence>
<organism evidence="2 3">
    <name type="scientific">Cohnella xylanilytica</name>
    <dbReference type="NCBI Taxonomy" id="557555"/>
    <lineage>
        <taxon>Bacteria</taxon>
        <taxon>Bacillati</taxon>
        <taxon>Bacillota</taxon>
        <taxon>Bacilli</taxon>
        <taxon>Bacillales</taxon>
        <taxon>Paenibacillaceae</taxon>
        <taxon>Cohnella</taxon>
    </lineage>
</organism>
<proteinExistence type="predicted"/>
<dbReference type="Gene3D" id="1.10.260.40">
    <property type="entry name" value="lambda repressor-like DNA-binding domains"/>
    <property type="match status" value="1"/>
</dbReference>
<accession>A0A841TYR3</accession>
<dbReference type="EMBL" id="JACJVR010000018">
    <property type="protein sequence ID" value="MBB6690784.1"/>
    <property type="molecule type" value="Genomic_DNA"/>
</dbReference>
<dbReference type="PROSITE" id="PS50943">
    <property type="entry name" value="HTH_CROC1"/>
    <property type="match status" value="1"/>
</dbReference>
<dbReference type="InterPro" id="IPR010982">
    <property type="entry name" value="Lambda_DNA-bd_dom_sf"/>
</dbReference>
<dbReference type="InterPro" id="IPR001387">
    <property type="entry name" value="Cro/C1-type_HTH"/>
</dbReference>
<feature type="domain" description="HTH cro/C1-type" evidence="1">
    <location>
        <begin position="22"/>
        <end position="61"/>
    </location>
</feature>
<dbReference type="RefSeq" id="WP_185134787.1">
    <property type="nucleotide sequence ID" value="NZ_JACJVR010000018.1"/>
</dbReference>
<dbReference type="Pfam" id="PF13443">
    <property type="entry name" value="HTH_26"/>
    <property type="match status" value="1"/>
</dbReference>